<dbReference type="RefSeq" id="WP_394459461.1">
    <property type="nucleotide sequence ID" value="NZ_JBIGHZ010000002.1"/>
</dbReference>
<evidence type="ECO:0000259" key="1">
    <source>
        <dbReference type="Pfam" id="PF14399"/>
    </source>
</evidence>
<dbReference type="Proteomes" id="UP001606099">
    <property type="component" value="Unassembled WGS sequence"/>
</dbReference>
<reference evidence="3 4" key="1">
    <citation type="submission" date="2024-08" db="EMBL/GenBank/DDBJ databases">
        <authorList>
            <person name="Lu H."/>
        </authorList>
    </citation>
    <scope>NUCLEOTIDE SEQUENCE [LARGE SCALE GENOMIC DNA]</scope>
    <source>
        <strain evidence="3 4">BYS180W</strain>
    </source>
</reference>
<organism evidence="3 4">
    <name type="scientific">Roseateles rivi</name>
    <dbReference type="NCBI Taxonomy" id="3299028"/>
    <lineage>
        <taxon>Bacteria</taxon>
        <taxon>Pseudomonadati</taxon>
        <taxon>Pseudomonadota</taxon>
        <taxon>Betaproteobacteria</taxon>
        <taxon>Burkholderiales</taxon>
        <taxon>Sphaerotilaceae</taxon>
        <taxon>Roseateles</taxon>
    </lineage>
</organism>
<accession>A0ABW7FU04</accession>
<protein>
    <submittedName>
        <fullName evidence="3">BtrH N-terminal domain-containing protein</fullName>
    </submittedName>
</protein>
<dbReference type="Pfam" id="PF16169">
    <property type="entry name" value="DUF4872"/>
    <property type="match status" value="1"/>
</dbReference>
<dbReference type="InterPro" id="IPR032369">
    <property type="entry name" value="DUF4872"/>
</dbReference>
<dbReference type="Pfam" id="PF14399">
    <property type="entry name" value="BtrH_N"/>
    <property type="match status" value="1"/>
</dbReference>
<comment type="caution">
    <text evidence="3">The sequence shown here is derived from an EMBL/GenBank/DDBJ whole genome shotgun (WGS) entry which is preliminary data.</text>
</comment>
<gene>
    <name evidence="3" type="ORF">ACG0Z6_05970</name>
</gene>
<evidence type="ECO:0000259" key="2">
    <source>
        <dbReference type="Pfam" id="PF16169"/>
    </source>
</evidence>
<proteinExistence type="predicted"/>
<name>A0ABW7FU04_9BURK</name>
<evidence type="ECO:0000313" key="3">
    <source>
        <dbReference type="EMBL" id="MFG6447791.1"/>
    </source>
</evidence>
<keyword evidence="4" id="KW-1185">Reference proteome</keyword>
<feature type="domain" description="DUF4872" evidence="2">
    <location>
        <begin position="161"/>
        <end position="331"/>
    </location>
</feature>
<dbReference type="EMBL" id="JBIGHZ010000002">
    <property type="protein sequence ID" value="MFG6447791.1"/>
    <property type="molecule type" value="Genomic_DNA"/>
</dbReference>
<evidence type="ECO:0000313" key="4">
    <source>
        <dbReference type="Proteomes" id="UP001606099"/>
    </source>
</evidence>
<sequence length="338" mass="36615">MNAPALQLQHFTPLPGVHCESSTLRMMLAHAGLPLSEAMVFGLGQGLDFVIWPCDDPAHQLPILSGRIDSCGLIEHFARHSGVALQQTQTDDPADAQAQLEQALQLQRVAGVKLDIYHLPYFSAQRHFCAHFLAVVGLQGEVAQVVDTASQGGAQTLALPALQAARASMKGLQASRHLLVQVPAPAQLDKPLPQALRAAIAGCAENYLQPPDSTRGWRGLQTLLARMPHWWRLFADPPQMLMGIANFWEFAGTGGANFRLLYAQFLQQCLAHLDSPALPSLVARAHLVAQGWSECIAGLRSVAQQGDGAQLEPLVQHFALTVAQEHQLMQGLARIMAE</sequence>
<dbReference type="InterPro" id="IPR026935">
    <property type="entry name" value="BtrH_N"/>
</dbReference>
<feature type="domain" description="Butirosin biosynthesis protein H N-terminal" evidence="1">
    <location>
        <begin position="18"/>
        <end position="148"/>
    </location>
</feature>